<organism evidence="1 2">
    <name type="scientific">Lepeophtheirus salmonis</name>
    <name type="common">Salmon louse</name>
    <name type="synonym">Caligus salmonis</name>
    <dbReference type="NCBI Taxonomy" id="72036"/>
    <lineage>
        <taxon>Eukaryota</taxon>
        <taxon>Metazoa</taxon>
        <taxon>Ecdysozoa</taxon>
        <taxon>Arthropoda</taxon>
        <taxon>Crustacea</taxon>
        <taxon>Multicrustacea</taxon>
        <taxon>Hexanauplia</taxon>
        <taxon>Copepoda</taxon>
        <taxon>Siphonostomatoida</taxon>
        <taxon>Caligidae</taxon>
        <taxon>Lepeophtheirus</taxon>
    </lineage>
</organism>
<name>A0A7R8CNV7_LEPSM</name>
<dbReference type="AlphaFoldDB" id="A0A7R8CNV7"/>
<proteinExistence type="predicted"/>
<sequence>MICKILIISVVVALTSAQDITLKAPSLAVNCGCQCSNYIFRDLRGITQGNCNSADQTGAKWCYVDRGHTCQDTRGSGRRDQFGRRRQISYEACATPRCGGGFGGGFGGGLLVNNNNNNGFGGNPGFGGHTDLEAVVKVDCLSHRALAVELVFPTS</sequence>
<accession>A0A7R8CNV7</accession>
<dbReference type="EMBL" id="HG994581">
    <property type="protein sequence ID" value="CAF2878622.1"/>
    <property type="molecule type" value="Genomic_DNA"/>
</dbReference>
<evidence type="ECO:0000313" key="2">
    <source>
        <dbReference type="Proteomes" id="UP000675881"/>
    </source>
</evidence>
<keyword evidence="2" id="KW-1185">Reference proteome</keyword>
<dbReference type="Proteomes" id="UP000675881">
    <property type="component" value="Chromosome 2"/>
</dbReference>
<reference evidence="1" key="1">
    <citation type="submission" date="2021-02" db="EMBL/GenBank/DDBJ databases">
        <authorList>
            <person name="Bekaert M."/>
        </authorList>
    </citation>
    <scope>NUCLEOTIDE SEQUENCE</scope>
    <source>
        <strain evidence="1">IoA-00</strain>
    </source>
</reference>
<gene>
    <name evidence="1" type="ORF">LSAA_6805</name>
</gene>
<dbReference type="OrthoDB" id="6402295at2759"/>
<evidence type="ECO:0000313" key="1">
    <source>
        <dbReference type="EMBL" id="CAF2878622.1"/>
    </source>
</evidence>
<protein>
    <submittedName>
        <fullName evidence="1">(salmon louse) hypothetical protein</fullName>
    </submittedName>
</protein>